<sequence length="254" mass="28558">MDPFPSQTRKQALGNIEQEYEPRDGNVQSGQATGWAAMHSLVREFDEERVKDTKEDIDTILVFAGLFSAVLTAFLVVSYQRLLPDTASQMLTISSQTLAAMQQISLQMSNSSTRPLAIATDTIPFQPSNADIRINVLWFASLIFSLITASFGMLVKQWLREYLAVENPSPRARLRIRHYREPALRHWKVFEIAAVLPLVQQLSLALFFIGLCYFTASVHDSIGHTSLPLVAGWAFCFSTVAILPLFFPRCPFKT</sequence>
<reference evidence="1" key="1">
    <citation type="journal article" date="2021" name="Environ. Microbiol.">
        <title>Gene family expansions and transcriptome signatures uncover fungal adaptations to wood decay.</title>
        <authorList>
            <person name="Hage H."/>
            <person name="Miyauchi S."/>
            <person name="Viragh M."/>
            <person name="Drula E."/>
            <person name="Min B."/>
            <person name="Chaduli D."/>
            <person name="Navarro D."/>
            <person name="Favel A."/>
            <person name="Norest M."/>
            <person name="Lesage-Meessen L."/>
            <person name="Balint B."/>
            <person name="Merenyi Z."/>
            <person name="de Eugenio L."/>
            <person name="Morin E."/>
            <person name="Martinez A.T."/>
            <person name="Baldrian P."/>
            <person name="Stursova M."/>
            <person name="Martinez M.J."/>
            <person name="Novotny C."/>
            <person name="Magnuson J.K."/>
            <person name="Spatafora J.W."/>
            <person name="Maurice S."/>
            <person name="Pangilinan J."/>
            <person name="Andreopoulos W."/>
            <person name="LaButti K."/>
            <person name="Hundley H."/>
            <person name="Na H."/>
            <person name="Kuo A."/>
            <person name="Barry K."/>
            <person name="Lipzen A."/>
            <person name="Henrissat B."/>
            <person name="Riley R."/>
            <person name="Ahrendt S."/>
            <person name="Nagy L.G."/>
            <person name="Grigoriev I.V."/>
            <person name="Martin F."/>
            <person name="Rosso M.N."/>
        </authorList>
    </citation>
    <scope>NUCLEOTIDE SEQUENCE</scope>
    <source>
        <strain evidence="1">CBS 384.51</strain>
    </source>
</reference>
<protein>
    <submittedName>
        <fullName evidence="1">Uncharacterized protein</fullName>
    </submittedName>
</protein>
<accession>A0ACB8UB30</accession>
<keyword evidence="2" id="KW-1185">Reference proteome</keyword>
<name>A0ACB8UB30_9APHY</name>
<dbReference type="EMBL" id="MU274905">
    <property type="protein sequence ID" value="KAI0091444.1"/>
    <property type="molecule type" value="Genomic_DNA"/>
</dbReference>
<comment type="caution">
    <text evidence="1">The sequence shown here is derived from an EMBL/GenBank/DDBJ whole genome shotgun (WGS) entry which is preliminary data.</text>
</comment>
<organism evidence="1 2">
    <name type="scientific">Irpex rosettiformis</name>
    <dbReference type="NCBI Taxonomy" id="378272"/>
    <lineage>
        <taxon>Eukaryota</taxon>
        <taxon>Fungi</taxon>
        <taxon>Dikarya</taxon>
        <taxon>Basidiomycota</taxon>
        <taxon>Agaricomycotina</taxon>
        <taxon>Agaricomycetes</taxon>
        <taxon>Polyporales</taxon>
        <taxon>Irpicaceae</taxon>
        <taxon>Irpex</taxon>
    </lineage>
</organism>
<evidence type="ECO:0000313" key="1">
    <source>
        <dbReference type="EMBL" id="KAI0091444.1"/>
    </source>
</evidence>
<feature type="non-terminal residue" evidence="1">
    <location>
        <position position="254"/>
    </location>
</feature>
<evidence type="ECO:0000313" key="2">
    <source>
        <dbReference type="Proteomes" id="UP001055072"/>
    </source>
</evidence>
<gene>
    <name evidence="1" type="ORF">BDY19DRAFT_885220</name>
</gene>
<dbReference type="Proteomes" id="UP001055072">
    <property type="component" value="Unassembled WGS sequence"/>
</dbReference>
<proteinExistence type="predicted"/>